<keyword evidence="1" id="KW-0540">Nuclease</keyword>
<evidence type="ECO:0000313" key="1">
    <source>
        <dbReference type="EMBL" id="MBF4500468.1"/>
    </source>
</evidence>
<protein>
    <submittedName>
        <fullName evidence="1">HNH endonuclease</fullName>
    </submittedName>
</protein>
<keyword evidence="1" id="KW-0378">Hydrolase</keyword>
<comment type="caution">
    <text evidence="1">The sequence shown here is derived from an EMBL/GenBank/DDBJ whole genome shotgun (WGS) entry which is preliminary data.</text>
</comment>
<accession>A0A8J7GKD4</accession>
<reference evidence="1" key="1">
    <citation type="submission" date="2020-11" db="EMBL/GenBank/DDBJ databases">
        <title>Multidrug resistant novel bacterium Savagea serpentis sp. nov., isolated from the scats of a vine snake (Ahaetulla nasuta).</title>
        <authorList>
            <person name="Venkata Ramana V."/>
            <person name="Vikas Patil S."/>
            <person name="Yogita Lugani V."/>
        </authorList>
    </citation>
    <scope>NUCLEOTIDE SEQUENCE</scope>
    <source>
        <strain evidence="1">SN6</strain>
    </source>
</reference>
<name>A0A8J7GKD4_9BACL</name>
<dbReference type="GO" id="GO:0004519">
    <property type="term" value="F:endonuclease activity"/>
    <property type="evidence" value="ECO:0007669"/>
    <property type="project" value="UniProtKB-KW"/>
</dbReference>
<dbReference type="EMBL" id="JADKPV010000001">
    <property type="protein sequence ID" value="MBF4500468.1"/>
    <property type="molecule type" value="Genomic_DNA"/>
</dbReference>
<dbReference type="InterPro" id="IPR003615">
    <property type="entry name" value="HNH_nuc"/>
</dbReference>
<evidence type="ECO:0000313" key="2">
    <source>
        <dbReference type="Proteomes" id="UP000622653"/>
    </source>
</evidence>
<gene>
    <name evidence="1" type="ORF">IRY55_03745</name>
</gene>
<dbReference type="RefSeq" id="WP_194561907.1">
    <property type="nucleotide sequence ID" value="NZ_JADKPV010000001.1"/>
</dbReference>
<dbReference type="CDD" id="cd00085">
    <property type="entry name" value="HNHc"/>
    <property type="match status" value="1"/>
</dbReference>
<keyword evidence="1" id="KW-0255">Endonuclease</keyword>
<organism evidence="1 2">
    <name type="scientific">Savagea serpentis</name>
    <dbReference type="NCBI Taxonomy" id="2785297"/>
    <lineage>
        <taxon>Bacteria</taxon>
        <taxon>Bacillati</taxon>
        <taxon>Bacillota</taxon>
        <taxon>Bacilli</taxon>
        <taxon>Bacillales</taxon>
        <taxon>Caryophanaceae</taxon>
        <taxon>Savagea</taxon>
    </lineage>
</organism>
<proteinExistence type="predicted"/>
<sequence length="281" mass="33125">MTNLSPFRKIYAKEEIFKETRQRFERELEQFEQYADYLTVKRGQAQKKSGKARSYASYIVRGIIFYEETFATPFPPLHTREAFIGLDRLRQLPNYAEFNQTESRFPNAAINCLDSYTVHLSTLQDHEIDQAIDTYDELSRSPILYQDNVIQNARPRPEKVSFKGSEVYPRNVSESLRAKEQNHWQCEIDSSHRTFTDLKGMPYVEGHHLVPMATQDLFEYTIDFSANIACLCPTCHRQIHFAVPEEKLPLVETLYDKRRNVYSDYGIDMNKDRLMQWYGIF</sequence>
<keyword evidence="2" id="KW-1185">Reference proteome</keyword>
<dbReference type="Proteomes" id="UP000622653">
    <property type="component" value="Unassembled WGS sequence"/>
</dbReference>
<dbReference type="AlphaFoldDB" id="A0A8J7GKD4"/>